<feature type="domain" description="Immunoglobulin" evidence="1">
    <location>
        <begin position="74"/>
        <end position="174"/>
    </location>
</feature>
<dbReference type="PANTHER" id="PTHR21063:SF4">
    <property type="entry name" value="CD48 ANTIGEN-RELATED"/>
    <property type="match status" value="1"/>
</dbReference>
<feature type="domain" description="Immunoglobulin" evidence="1">
    <location>
        <begin position="175"/>
        <end position="275"/>
    </location>
</feature>
<dbReference type="SMART" id="SM00409">
    <property type="entry name" value="IG"/>
    <property type="match status" value="2"/>
</dbReference>
<dbReference type="Gene3D" id="2.60.40.2710">
    <property type="match status" value="1"/>
</dbReference>
<dbReference type="Ensembl" id="ENSSRHT00000041447.1">
    <property type="protein sequence ID" value="ENSSRHP00000040292.1"/>
    <property type="gene ID" value="ENSSRHG00000020500.1"/>
</dbReference>
<dbReference type="AlphaFoldDB" id="A0A673IN72"/>
<proteinExistence type="predicted"/>
<evidence type="ECO:0000313" key="3">
    <source>
        <dbReference type="Proteomes" id="UP000472270"/>
    </source>
</evidence>
<evidence type="ECO:0000259" key="1">
    <source>
        <dbReference type="SMART" id="SM00409"/>
    </source>
</evidence>
<keyword evidence="3" id="KW-1185">Reference proteome</keyword>
<organism evidence="2 3">
    <name type="scientific">Sinocyclocheilus rhinocerous</name>
    <dbReference type="NCBI Taxonomy" id="307959"/>
    <lineage>
        <taxon>Eukaryota</taxon>
        <taxon>Metazoa</taxon>
        <taxon>Chordata</taxon>
        <taxon>Craniata</taxon>
        <taxon>Vertebrata</taxon>
        <taxon>Euteleostomi</taxon>
        <taxon>Actinopterygii</taxon>
        <taxon>Neopterygii</taxon>
        <taxon>Teleostei</taxon>
        <taxon>Ostariophysi</taxon>
        <taxon>Cypriniformes</taxon>
        <taxon>Cyprinidae</taxon>
        <taxon>Cyprininae</taxon>
        <taxon>Sinocyclocheilus</taxon>
    </lineage>
</organism>
<dbReference type="Gene3D" id="2.60.40.10">
    <property type="entry name" value="Immunoglobulins"/>
    <property type="match status" value="2"/>
</dbReference>
<sequence length="277" mass="31815">MFGDENKLIAQMMGQTREITYPDADKRFINALQLDKTGSLTIKSITNEQTGNYKLQICNSRRTTKKKFCVAINVNILSVMDGDEVRLNTGAEIQTDDEIEWKFETEKSPIAEIKKRNGETHDGPDWRFRDRLKLDETTGSLTITNIRPIHDGVYRVKISGSREPKYKTFIVTVTVRVLSVMERDCVFIDTYTKIQKDDLILWKFGDEDRLIAQMIGETTKTFGGPNEIFREKLMLDQKTGSLTVMNSTIKHSGLYKLQISNCRGTKYREVNVEIHGE</sequence>
<reference evidence="2" key="2">
    <citation type="submission" date="2025-09" db="UniProtKB">
        <authorList>
            <consortium name="Ensembl"/>
        </authorList>
    </citation>
    <scope>IDENTIFICATION</scope>
</reference>
<dbReference type="PANTHER" id="PTHR21063">
    <property type="entry name" value="LFA-3"/>
    <property type="match status" value="1"/>
</dbReference>
<accession>A0A673IN72</accession>
<gene>
    <name evidence="2" type="primary">LOC107712035</name>
</gene>
<dbReference type="InterPro" id="IPR013783">
    <property type="entry name" value="Ig-like_fold"/>
</dbReference>
<dbReference type="InterPro" id="IPR036179">
    <property type="entry name" value="Ig-like_dom_sf"/>
</dbReference>
<dbReference type="SUPFAM" id="SSF48726">
    <property type="entry name" value="Immunoglobulin"/>
    <property type="match status" value="3"/>
</dbReference>
<dbReference type="Proteomes" id="UP000472270">
    <property type="component" value="Unassembled WGS sequence"/>
</dbReference>
<dbReference type="InterPro" id="IPR003599">
    <property type="entry name" value="Ig_sub"/>
</dbReference>
<protein>
    <submittedName>
        <fullName evidence="2">Uncharacterized LOC107712035</fullName>
    </submittedName>
</protein>
<name>A0A673IN72_9TELE</name>
<reference evidence="2" key="1">
    <citation type="submission" date="2025-08" db="UniProtKB">
        <authorList>
            <consortium name="Ensembl"/>
        </authorList>
    </citation>
    <scope>IDENTIFICATION</scope>
</reference>
<evidence type="ECO:0000313" key="2">
    <source>
        <dbReference type="Ensembl" id="ENSSRHP00000040292.1"/>
    </source>
</evidence>